<dbReference type="Proteomes" id="UP000194420">
    <property type="component" value="Unassembled WGS sequence"/>
</dbReference>
<organism evidence="1 2">
    <name type="scientific">Altererythrobacter xiamenensis</name>
    <dbReference type="NCBI Taxonomy" id="1316679"/>
    <lineage>
        <taxon>Bacteria</taxon>
        <taxon>Pseudomonadati</taxon>
        <taxon>Pseudomonadota</taxon>
        <taxon>Alphaproteobacteria</taxon>
        <taxon>Sphingomonadales</taxon>
        <taxon>Erythrobacteraceae</taxon>
        <taxon>Altererythrobacter</taxon>
    </lineage>
</organism>
<dbReference type="NCBIfam" id="TIGR04141">
    <property type="entry name" value="TIGR04141 family sporadically distributed protein"/>
    <property type="match status" value="1"/>
</dbReference>
<dbReference type="EMBL" id="FXWG01000002">
    <property type="protein sequence ID" value="SMQ69413.1"/>
    <property type="molecule type" value="Genomic_DNA"/>
</dbReference>
<dbReference type="Pfam" id="PF19614">
    <property type="entry name" value="DUF6119"/>
    <property type="match status" value="1"/>
</dbReference>
<gene>
    <name evidence="1" type="ORF">SAMN06297468_1604</name>
</gene>
<sequence length="542" mass="60377">MAQEPEKKIKYSIHLASESVKDLADFLTENARAKSIQIELRKAFPFECALYHKPTINSVPGWATKLDDFFEIDGKIRSASSAAVVLFKCKNRVFACSYGHGHTMLNSDRRENDFGLLVAANSLSDENVKLVEKANLGSVIRDATQAAGITRLQEFNVDRALSLVRKLSGNAKDGNSALSGASSITLISDKDVGELHELGEALLDLYSATSYKKTAFGIIDKIKPVLDVMLVKKLDQALLDDLNSEDPSFELGAPEIDTEPIGYMTISGAKSRAQYPDISLATFLDVVGDLETTDDLHAYCVVTHNIDGTHRLKEWTLYRGLVGSIVDGTKRYALNEGKWYRIDEALQKSANDAFAKASKGWDKAYLPWPIITRGKKGKTSVYEPEGDFNKRVANADPNLLLFDADLVPIPNTPGPGVEICDLFEVKQKRLIHVKKSGRRSSVISHFLTQGMNSAKFLRTYDQIRNEFFNRLEKLVDPATLADLQNSFPYDWTVEFKFGDFPNQSGDYTIPFFSRVTLDETKREIEALGYKAVEVSFIKLSNP</sequence>
<protein>
    <submittedName>
        <fullName evidence="1">Sporadically distributed protein, TIGR04141 family</fullName>
    </submittedName>
</protein>
<name>A0A1Y6FAI5_9SPHN</name>
<dbReference type="AlphaFoldDB" id="A0A1Y6FAI5"/>
<dbReference type="OrthoDB" id="6401683at2"/>
<evidence type="ECO:0000313" key="1">
    <source>
        <dbReference type="EMBL" id="SMQ69413.1"/>
    </source>
</evidence>
<proteinExistence type="predicted"/>
<dbReference type="RefSeq" id="WP_086437499.1">
    <property type="nucleotide sequence ID" value="NZ_FXWG01000002.1"/>
</dbReference>
<evidence type="ECO:0000313" key="2">
    <source>
        <dbReference type="Proteomes" id="UP000194420"/>
    </source>
</evidence>
<keyword evidence="2" id="KW-1185">Reference proteome</keyword>
<accession>A0A1Y6FAI5</accession>
<reference evidence="2" key="1">
    <citation type="submission" date="2017-04" db="EMBL/GenBank/DDBJ databases">
        <authorList>
            <person name="Varghese N."/>
            <person name="Submissions S."/>
        </authorList>
    </citation>
    <scope>NUCLEOTIDE SEQUENCE [LARGE SCALE GENOMIC DNA]</scope>
</reference>
<dbReference type="InterPro" id="IPR026487">
    <property type="entry name" value="CHP04141"/>
</dbReference>